<organism evidence="5 6">
    <name type="scientific">Costertonia aggregata</name>
    <dbReference type="NCBI Taxonomy" id="343403"/>
    <lineage>
        <taxon>Bacteria</taxon>
        <taxon>Pseudomonadati</taxon>
        <taxon>Bacteroidota</taxon>
        <taxon>Flavobacteriia</taxon>
        <taxon>Flavobacteriales</taxon>
        <taxon>Flavobacteriaceae</taxon>
        <taxon>Costertonia</taxon>
    </lineage>
</organism>
<evidence type="ECO:0000256" key="2">
    <source>
        <dbReference type="SAM" id="Coils"/>
    </source>
</evidence>
<evidence type="ECO:0000256" key="3">
    <source>
        <dbReference type="SAM" id="SignalP"/>
    </source>
</evidence>
<dbReference type="CDD" id="cd12797">
    <property type="entry name" value="M23_peptidase"/>
    <property type="match status" value="1"/>
</dbReference>
<sequence length="412" mass="47380">MQGKRSHLFCILVLMLLCYGQSLAQTNEQKALENKRERLQKEIREINRLLTSEKKEKGNVLDQMEGLNQKINVRQQLIRVTNQQSNLLNRQINANIRNISKLRDDLKTLKDDYAKMIQKSYQSKSQQSRLMFLLSSENFFQAFKRLQYIKQYTDYRREQGEQIMAKTQELGKLNTDLTQQRKEKDQLIAENKKVKAILFKEMQSQKELLKSIRSNESKYAAAIQKKKTEARKIDRQIERLIRSAIASSNKEANKKAGKKANTSTFILTPEAKLVASNFSSNKGKLIWPVEKGIKKQGFGVYKDAVYPGIKHQSNGVIIATDEGSTARAVFEGEVIAILSVPGGNKGVQIKHGNYISTYYNLSELFVKKGDKVAVKTALGKIYTNRFSGLTQLKFYLYKDTTRLNPEEWIYQL</sequence>
<keyword evidence="6" id="KW-1185">Reference proteome</keyword>
<dbReference type="GO" id="GO:0004222">
    <property type="term" value="F:metalloendopeptidase activity"/>
    <property type="evidence" value="ECO:0007669"/>
    <property type="project" value="TreeGrafter"/>
</dbReference>
<proteinExistence type="predicted"/>
<dbReference type="AlphaFoldDB" id="A0A7H9AP23"/>
<feature type="coiled-coil region" evidence="2">
    <location>
        <begin position="170"/>
        <end position="197"/>
    </location>
</feature>
<dbReference type="Pfam" id="PF01551">
    <property type="entry name" value="Peptidase_M23"/>
    <property type="match status" value="1"/>
</dbReference>
<evidence type="ECO:0000256" key="1">
    <source>
        <dbReference type="ARBA" id="ARBA00022729"/>
    </source>
</evidence>
<feature type="chain" id="PRO_5028854215" evidence="3">
    <location>
        <begin position="25"/>
        <end position="412"/>
    </location>
</feature>
<reference evidence="5 6" key="1">
    <citation type="journal article" date="2006" name="Int. J. Syst. Evol. Microbiol.">
        <title>Costertonia aggregata gen. nov., sp. nov., a mesophilic marine bacterium of the family Flavobacteriaceae, isolated from a mature biofilm.</title>
        <authorList>
            <person name="Kwon K.K."/>
            <person name="Lee Y.K."/>
            <person name="Lee H.K."/>
        </authorList>
    </citation>
    <scope>NUCLEOTIDE SEQUENCE [LARGE SCALE GENOMIC DNA]</scope>
    <source>
        <strain evidence="5 6">KCCM 42265</strain>
    </source>
</reference>
<dbReference type="KEGG" id="cagg:HYG79_07465"/>
<evidence type="ECO:0000313" key="5">
    <source>
        <dbReference type="EMBL" id="QLG45192.1"/>
    </source>
</evidence>
<gene>
    <name evidence="5" type="ORF">HYG79_07465</name>
</gene>
<dbReference type="InterPro" id="IPR050570">
    <property type="entry name" value="Cell_wall_metabolism_enzyme"/>
</dbReference>
<feature type="coiled-coil region" evidence="2">
    <location>
        <begin position="92"/>
        <end position="119"/>
    </location>
</feature>
<dbReference type="Proteomes" id="UP000509302">
    <property type="component" value="Chromosome"/>
</dbReference>
<dbReference type="PANTHER" id="PTHR21666:SF289">
    <property type="entry name" value="L-ALA--D-GLU ENDOPEPTIDASE"/>
    <property type="match status" value="1"/>
</dbReference>
<dbReference type="Gene3D" id="6.10.250.3150">
    <property type="match status" value="1"/>
</dbReference>
<protein>
    <submittedName>
        <fullName evidence="5">Peptidoglycan DD-metalloendopeptidase family protein</fullName>
    </submittedName>
</protein>
<dbReference type="Gene3D" id="2.70.70.10">
    <property type="entry name" value="Glucose Permease (Domain IIA)"/>
    <property type="match status" value="1"/>
</dbReference>
<evidence type="ECO:0000259" key="4">
    <source>
        <dbReference type="Pfam" id="PF01551"/>
    </source>
</evidence>
<dbReference type="InterPro" id="IPR011055">
    <property type="entry name" value="Dup_hybrid_motif"/>
</dbReference>
<accession>A0A7H9AP23</accession>
<keyword evidence="2" id="KW-0175">Coiled coil</keyword>
<name>A0A7H9AP23_9FLAO</name>
<dbReference type="SUPFAM" id="SSF51261">
    <property type="entry name" value="Duplicated hybrid motif"/>
    <property type="match status" value="1"/>
</dbReference>
<keyword evidence="1 3" id="KW-0732">Signal</keyword>
<evidence type="ECO:0000313" key="6">
    <source>
        <dbReference type="Proteomes" id="UP000509302"/>
    </source>
</evidence>
<dbReference type="InterPro" id="IPR016047">
    <property type="entry name" value="M23ase_b-sheet_dom"/>
</dbReference>
<dbReference type="EMBL" id="CP058595">
    <property type="protein sequence ID" value="QLG45192.1"/>
    <property type="molecule type" value="Genomic_DNA"/>
</dbReference>
<feature type="signal peptide" evidence="3">
    <location>
        <begin position="1"/>
        <end position="24"/>
    </location>
</feature>
<dbReference type="PANTHER" id="PTHR21666">
    <property type="entry name" value="PEPTIDASE-RELATED"/>
    <property type="match status" value="1"/>
</dbReference>
<feature type="coiled-coil region" evidence="2">
    <location>
        <begin position="22"/>
        <end position="56"/>
    </location>
</feature>
<feature type="domain" description="M23ase beta-sheet core" evidence="4">
    <location>
        <begin position="313"/>
        <end position="405"/>
    </location>
</feature>